<protein>
    <recommendedName>
        <fullName evidence="9">J domain-containing protein</fullName>
    </recommendedName>
</protein>
<evidence type="ECO:0000256" key="6">
    <source>
        <dbReference type="ARBA" id="ARBA00023136"/>
    </source>
</evidence>
<reference evidence="10 11" key="1">
    <citation type="submission" date="2024-10" db="EMBL/GenBank/DDBJ databases">
        <title>Updated reference genomes for cyclostephanoid diatoms.</title>
        <authorList>
            <person name="Roberts W.R."/>
            <person name="Alverson A.J."/>
        </authorList>
    </citation>
    <scope>NUCLEOTIDE SEQUENCE [LARGE SCALE GENOMIC DNA]</scope>
    <source>
        <strain evidence="10 11">AJA232-27</strain>
    </source>
</reference>
<dbReference type="Proteomes" id="UP001530293">
    <property type="component" value="Unassembled WGS sequence"/>
</dbReference>
<dbReference type="InterPro" id="IPR001623">
    <property type="entry name" value="DnaJ_domain"/>
</dbReference>
<dbReference type="CDD" id="cd06257">
    <property type="entry name" value="DnaJ"/>
    <property type="match status" value="1"/>
</dbReference>
<keyword evidence="5" id="KW-0496">Mitochondrion</keyword>
<keyword evidence="2" id="KW-0812">Transmembrane</keyword>
<evidence type="ECO:0000256" key="3">
    <source>
        <dbReference type="ARBA" id="ARBA00022792"/>
    </source>
</evidence>
<evidence type="ECO:0000259" key="9">
    <source>
        <dbReference type="PROSITE" id="PS50076"/>
    </source>
</evidence>
<evidence type="ECO:0000256" key="5">
    <source>
        <dbReference type="ARBA" id="ARBA00023128"/>
    </source>
</evidence>
<dbReference type="SMART" id="SM00271">
    <property type="entry name" value="DnaJ"/>
    <property type="match status" value="1"/>
</dbReference>
<feature type="domain" description="J" evidence="9">
    <location>
        <begin position="239"/>
        <end position="292"/>
    </location>
</feature>
<dbReference type="FunFam" id="1.10.287.110:FF:000001">
    <property type="entry name" value="Import inner membrane translocase subunit tim14"/>
    <property type="match status" value="1"/>
</dbReference>
<evidence type="ECO:0000256" key="4">
    <source>
        <dbReference type="ARBA" id="ARBA00022989"/>
    </source>
</evidence>
<keyword evidence="4" id="KW-1133">Transmembrane helix</keyword>
<feature type="compositionally biased region" description="Basic and acidic residues" evidence="8">
    <location>
        <begin position="158"/>
        <end position="174"/>
    </location>
</feature>
<dbReference type="AlphaFoldDB" id="A0ABD3MDQ1"/>
<evidence type="ECO:0000256" key="8">
    <source>
        <dbReference type="SAM" id="MobiDB-lite"/>
    </source>
</evidence>
<gene>
    <name evidence="10" type="ORF">ACHAWU_005271</name>
</gene>
<comment type="subcellular location">
    <subcellularLocation>
        <location evidence="1">Mitochondrion inner membrane</location>
        <topology evidence="1">Single-pass membrane protein</topology>
    </subcellularLocation>
</comment>
<evidence type="ECO:0000256" key="7">
    <source>
        <dbReference type="ARBA" id="ARBA00038105"/>
    </source>
</evidence>
<sequence length="293" mass="32568">MKAAAAAAATVRAALHSSQQHYTKTARRINNSSYGRYSSNLISNFHPTVLSKCDDEEKRRHDHSRGFCQPLLPQSTHILSRHHDHGFYSNYNSSNNSFSSLSTRRQYHTTPSPERYAAIVMTLGAIAATAKAGQYAVQGYNEWKEEAAAAAQQQQQQKEMEELEKMEQQGKEETTFNAEGGNTSGASSSSSGKRDGAQGKEKEKTTEGRRENIFASFFDMAIGSKYYEGGFEEKMTRKEAALILGVRESSTPKRIKEAHRKLLMLNHPDTGGSTFIAGKVNEAKELLLKGRKH</sequence>
<keyword evidence="11" id="KW-1185">Reference proteome</keyword>
<dbReference type="GO" id="GO:0005743">
    <property type="term" value="C:mitochondrial inner membrane"/>
    <property type="evidence" value="ECO:0007669"/>
    <property type="project" value="UniProtKB-SubCell"/>
</dbReference>
<evidence type="ECO:0000256" key="1">
    <source>
        <dbReference type="ARBA" id="ARBA00004434"/>
    </source>
</evidence>
<evidence type="ECO:0000313" key="11">
    <source>
        <dbReference type="Proteomes" id="UP001530293"/>
    </source>
</evidence>
<proteinExistence type="inferred from homology"/>
<evidence type="ECO:0000256" key="2">
    <source>
        <dbReference type="ARBA" id="ARBA00022692"/>
    </source>
</evidence>
<dbReference type="PANTHER" id="PTHR12763">
    <property type="match status" value="1"/>
</dbReference>
<dbReference type="PROSITE" id="PS50076">
    <property type="entry name" value="DNAJ_2"/>
    <property type="match status" value="1"/>
</dbReference>
<comment type="caution">
    <text evidence="10">The sequence shown here is derived from an EMBL/GenBank/DDBJ whole genome shotgun (WGS) entry which is preliminary data.</text>
</comment>
<dbReference type="EMBL" id="JALLBG020000227">
    <property type="protein sequence ID" value="KAL3758685.1"/>
    <property type="molecule type" value="Genomic_DNA"/>
</dbReference>
<evidence type="ECO:0000313" key="10">
    <source>
        <dbReference type="EMBL" id="KAL3758685.1"/>
    </source>
</evidence>
<feature type="compositionally biased region" description="Basic and acidic residues" evidence="8">
    <location>
        <begin position="192"/>
        <end position="210"/>
    </location>
</feature>
<feature type="region of interest" description="Disordered" evidence="8">
    <location>
        <begin position="150"/>
        <end position="210"/>
    </location>
</feature>
<organism evidence="10 11">
    <name type="scientific">Discostella pseudostelligera</name>
    <dbReference type="NCBI Taxonomy" id="259834"/>
    <lineage>
        <taxon>Eukaryota</taxon>
        <taxon>Sar</taxon>
        <taxon>Stramenopiles</taxon>
        <taxon>Ochrophyta</taxon>
        <taxon>Bacillariophyta</taxon>
        <taxon>Coscinodiscophyceae</taxon>
        <taxon>Thalassiosirophycidae</taxon>
        <taxon>Stephanodiscales</taxon>
        <taxon>Stephanodiscaceae</taxon>
        <taxon>Discostella</taxon>
    </lineage>
</organism>
<dbReference type="PANTHER" id="PTHR12763:SF28">
    <property type="entry name" value="GEO10507P1-RELATED"/>
    <property type="match status" value="1"/>
</dbReference>
<dbReference type="SUPFAM" id="SSF46565">
    <property type="entry name" value="Chaperone J-domain"/>
    <property type="match status" value="1"/>
</dbReference>
<keyword evidence="3" id="KW-0999">Mitochondrion inner membrane</keyword>
<dbReference type="Gene3D" id="1.10.287.110">
    <property type="entry name" value="DnaJ domain"/>
    <property type="match status" value="1"/>
</dbReference>
<dbReference type="InterPro" id="IPR036869">
    <property type="entry name" value="J_dom_sf"/>
</dbReference>
<feature type="compositionally biased region" description="Low complexity" evidence="8">
    <location>
        <begin position="180"/>
        <end position="191"/>
    </location>
</feature>
<accession>A0ABD3MDQ1</accession>
<keyword evidence="6" id="KW-0472">Membrane</keyword>
<name>A0ABD3MDQ1_9STRA</name>
<comment type="similarity">
    <text evidence="7">Belongs to the TIM14 family.</text>
</comment>